<dbReference type="AlphaFoldDB" id="A0A8J4DN73"/>
<evidence type="ECO:0000313" key="2">
    <source>
        <dbReference type="EMBL" id="GIJ43257.1"/>
    </source>
</evidence>
<feature type="domain" description="Nucleoside phosphorylase" evidence="1">
    <location>
        <begin position="72"/>
        <end position="263"/>
    </location>
</feature>
<reference evidence="2" key="1">
    <citation type="submission" date="2021-01" db="EMBL/GenBank/DDBJ databases">
        <title>Whole genome shotgun sequence of Virgisporangium aliadipatigenens NBRC 105644.</title>
        <authorList>
            <person name="Komaki H."/>
            <person name="Tamura T."/>
        </authorList>
    </citation>
    <scope>NUCLEOTIDE SEQUENCE</scope>
    <source>
        <strain evidence="2">NBRC 105644</strain>
    </source>
</reference>
<dbReference type="SUPFAM" id="SSF53167">
    <property type="entry name" value="Purine and uridine phosphorylases"/>
    <property type="match status" value="1"/>
</dbReference>
<dbReference type="GO" id="GO:0008930">
    <property type="term" value="F:methylthioadenosine nucleosidase activity"/>
    <property type="evidence" value="ECO:0007669"/>
    <property type="project" value="TreeGrafter"/>
</dbReference>
<dbReference type="GO" id="GO:0019284">
    <property type="term" value="P:L-methionine salvage from S-adenosylmethionine"/>
    <property type="evidence" value="ECO:0007669"/>
    <property type="project" value="TreeGrafter"/>
</dbReference>
<dbReference type="PANTHER" id="PTHR46832">
    <property type="entry name" value="5'-METHYLTHIOADENOSINE/S-ADENOSYLHOMOCYSTEINE NUCLEOSIDASE"/>
    <property type="match status" value="1"/>
</dbReference>
<dbReference type="PANTHER" id="PTHR46832:SF1">
    <property type="entry name" value="5'-METHYLTHIOADENOSINE_S-ADENOSYLHOMOCYSTEINE NUCLEOSIDASE"/>
    <property type="match status" value="1"/>
</dbReference>
<dbReference type="GO" id="GO:0009116">
    <property type="term" value="P:nucleoside metabolic process"/>
    <property type="evidence" value="ECO:0007669"/>
    <property type="project" value="InterPro"/>
</dbReference>
<dbReference type="GO" id="GO:0005829">
    <property type="term" value="C:cytosol"/>
    <property type="evidence" value="ECO:0007669"/>
    <property type="project" value="TreeGrafter"/>
</dbReference>
<organism evidence="2 3">
    <name type="scientific">Virgisporangium aliadipatigenens</name>
    <dbReference type="NCBI Taxonomy" id="741659"/>
    <lineage>
        <taxon>Bacteria</taxon>
        <taxon>Bacillati</taxon>
        <taxon>Actinomycetota</taxon>
        <taxon>Actinomycetes</taxon>
        <taxon>Micromonosporales</taxon>
        <taxon>Micromonosporaceae</taxon>
        <taxon>Virgisporangium</taxon>
    </lineage>
</organism>
<proteinExistence type="predicted"/>
<dbReference type="EMBL" id="BOPF01000002">
    <property type="protein sequence ID" value="GIJ43257.1"/>
    <property type="molecule type" value="Genomic_DNA"/>
</dbReference>
<sequence length="266" mass="29148">MSNPRKPRVAKKPPTVVVSTVLPVAACAMSAMLRNERRYDAYRLDSGERVEEALVGPESAPVRVVTMRTADRGQLAAALALAHVCGLFEPRFVAMVDVAGSIDRRVDVGDVVIADSVIHYEPRRVTADGPCRRAVVHAVTPTAGRIVQDLLSSMWEAVFADRDHAGGSMFRLHHGGIGSGDAVVTDAESEIRAFLRSVNEKTLAVDTESAGFTHAYQEYAERMPFLKGWFVIRGISDRADRDKDHDRHRIAAVHAADVLRTLLPFL</sequence>
<protein>
    <recommendedName>
        <fullName evidence="1">Nucleoside phosphorylase domain-containing protein</fullName>
    </recommendedName>
</protein>
<dbReference type="InterPro" id="IPR000845">
    <property type="entry name" value="Nucleoside_phosphorylase_d"/>
</dbReference>
<dbReference type="Pfam" id="PF01048">
    <property type="entry name" value="PNP_UDP_1"/>
    <property type="match status" value="1"/>
</dbReference>
<dbReference type="Gene3D" id="3.40.50.1580">
    <property type="entry name" value="Nucleoside phosphorylase domain"/>
    <property type="match status" value="1"/>
</dbReference>
<keyword evidence="3" id="KW-1185">Reference proteome</keyword>
<dbReference type="InterPro" id="IPR035994">
    <property type="entry name" value="Nucleoside_phosphorylase_sf"/>
</dbReference>
<dbReference type="GO" id="GO:0008782">
    <property type="term" value="F:adenosylhomocysteine nucleosidase activity"/>
    <property type="evidence" value="ECO:0007669"/>
    <property type="project" value="TreeGrafter"/>
</dbReference>
<accession>A0A8J4DN73</accession>
<dbReference type="Proteomes" id="UP000619260">
    <property type="component" value="Unassembled WGS sequence"/>
</dbReference>
<gene>
    <name evidence="2" type="ORF">Val02_01430</name>
</gene>
<comment type="caution">
    <text evidence="2">The sequence shown here is derived from an EMBL/GenBank/DDBJ whole genome shotgun (WGS) entry which is preliminary data.</text>
</comment>
<name>A0A8J4DN73_9ACTN</name>
<evidence type="ECO:0000259" key="1">
    <source>
        <dbReference type="Pfam" id="PF01048"/>
    </source>
</evidence>
<evidence type="ECO:0000313" key="3">
    <source>
        <dbReference type="Proteomes" id="UP000619260"/>
    </source>
</evidence>